<keyword evidence="3" id="KW-1185">Reference proteome</keyword>
<dbReference type="InterPro" id="IPR001254">
    <property type="entry name" value="Trypsin_dom"/>
</dbReference>
<reference evidence="2 3" key="1">
    <citation type="submission" date="2021-04" db="EMBL/GenBank/DDBJ databases">
        <authorList>
            <person name="Bliznina A."/>
        </authorList>
    </citation>
    <scope>NUCLEOTIDE SEQUENCE [LARGE SCALE GENOMIC DNA]</scope>
</reference>
<name>A0ABN7TCC8_OIKDI</name>
<evidence type="ECO:0000313" key="3">
    <source>
        <dbReference type="Proteomes" id="UP001158576"/>
    </source>
</evidence>
<dbReference type="InterPro" id="IPR051333">
    <property type="entry name" value="CLIP_Serine_Protease"/>
</dbReference>
<dbReference type="PANTHER" id="PTHR24260:SF132">
    <property type="entry name" value="PEPTIDASE S1 DOMAIN-CONTAINING PROTEIN"/>
    <property type="match status" value="1"/>
</dbReference>
<dbReference type="InterPro" id="IPR009003">
    <property type="entry name" value="Peptidase_S1_PA"/>
</dbReference>
<evidence type="ECO:0000259" key="1">
    <source>
        <dbReference type="PROSITE" id="PS50240"/>
    </source>
</evidence>
<sequence>MCNHPHASANLVVKCIRGNVLSIWSGTKGSKCELPVVDETFLQPLKAMPELKSCDGTTHGVGEMPWVEELNITTINGDDVTCRASPINTNWLMTSASCCHKAAEIKRSTDGTNHAEKHIHSFWNDRTDGTLRNHDFCLVKYETPHNIPVPCLGKEQPPLGAACWAFGENYGAAAVNYLGTDYCQVKSAVKTENAELCVGIRDDNQNFMVDILPAKLVRGTPLICDIDGNAVLYGTGSIVDDCNSLENFPAIFTDLSEASDWMHTIL</sequence>
<dbReference type="PANTHER" id="PTHR24260">
    <property type="match status" value="1"/>
</dbReference>
<organism evidence="2 3">
    <name type="scientific">Oikopleura dioica</name>
    <name type="common">Tunicate</name>
    <dbReference type="NCBI Taxonomy" id="34765"/>
    <lineage>
        <taxon>Eukaryota</taxon>
        <taxon>Metazoa</taxon>
        <taxon>Chordata</taxon>
        <taxon>Tunicata</taxon>
        <taxon>Appendicularia</taxon>
        <taxon>Copelata</taxon>
        <taxon>Oikopleuridae</taxon>
        <taxon>Oikopleura</taxon>
    </lineage>
</organism>
<accession>A0ABN7TCC8</accession>
<protein>
    <submittedName>
        <fullName evidence="2">Oidioi.mRNA.OKI2018_I69.chr2.g6436.t1.cds</fullName>
    </submittedName>
</protein>
<evidence type="ECO:0000313" key="2">
    <source>
        <dbReference type="EMBL" id="CAG5112193.1"/>
    </source>
</evidence>
<proteinExistence type="predicted"/>
<feature type="domain" description="Peptidase S1" evidence="1">
    <location>
        <begin position="53"/>
        <end position="266"/>
    </location>
</feature>
<dbReference type="PROSITE" id="PS50240">
    <property type="entry name" value="TRYPSIN_DOM"/>
    <property type="match status" value="1"/>
</dbReference>
<gene>
    <name evidence="2" type="ORF">OKIOD_LOCUS15201</name>
</gene>
<dbReference type="Gene3D" id="2.40.10.10">
    <property type="entry name" value="Trypsin-like serine proteases"/>
    <property type="match status" value="2"/>
</dbReference>
<dbReference type="Proteomes" id="UP001158576">
    <property type="component" value="Chromosome 2"/>
</dbReference>
<dbReference type="InterPro" id="IPR043504">
    <property type="entry name" value="Peptidase_S1_PA_chymotrypsin"/>
</dbReference>
<dbReference type="EMBL" id="OU015567">
    <property type="protein sequence ID" value="CAG5112193.1"/>
    <property type="molecule type" value="Genomic_DNA"/>
</dbReference>
<dbReference type="SUPFAM" id="SSF50494">
    <property type="entry name" value="Trypsin-like serine proteases"/>
    <property type="match status" value="1"/>
</dbReference>
<dbReference type="Pfam" id="PF00089">
    <property type="entry name" value="Trypsin"/>
    <property type="match status" value="1"/>
</dbReference>